<dbReference type="InterPro" id="IPR016158">
    <property type="entry name" value="Cullin_homology"/>
</dbReference>
<protein>
    <recommendedName>
        <fullName evidence="3">Cullin family profile domain-containing protein</fullName>
    </recommendedName>
</protein>
<feature type="region of interest" description="Disordered" evidence="2">
    <location>
        <begin position="362"/>
        <end position="391"/>
    </location>
</feature>
<dbReference type="OrthoDB" id="5581181at2759"/>
<dbReference type="GO" id="GO:0070979">
    <property type="term" value="P:protein K11-linked ubiquitination"/>
    <property type="evidence" value="ECO:0007669"/>
    <property type="project" value="TreeGrafter"/>
</dbReference>
<dbReference type="InterPro" id="IPR036317">
    <property type="entry name" value="Cullin_homology_sf"/>
</dbReference>
<sequence length="656" mass="75647">MELTDDLFSVNPKFVGDDAFATKDYAWLQDRVENGFGESLRGLMLSRMRWWAESVVVPRFWNFFEGHNELQRKRIHSKYKHCIYDQLLGSLQYAVDAFSVCVRVASVLDAKSIMCAYLGMPPVDIQPVLELIDQLEWASIVEPVLIRLQKSRIKQKIAHISKNNYALQLVENVENWALDEIIPWIESVMQVVRIEPRKSSWIDHINSSIREVAASSTSSSIQQNTHRSMYKEFVQHHISKLFDIIKEYPDSIAALEDLNICLSNSKEKESLLRDFSEVLNMRLLQPGADTEDILDVYALIIKAFGVFDSQGTMLEAISEPVKNYLRTRKDTIRCIMSKLIAEESDDVDNDLQGEKLSLIQHFDNSDDDEDIDPDEWMPESTQADPTKTTQSRRSDDILQIFVNIYGSKEVFVSEYKVLLADRLLQALNYSTEKDLETFEWLRLRFQEDGLRDCQVMIRDIEESRRINSNAQSLADNHYQIVDAAILSRFFWPPLMDDSFVMHPKTSHLIENYKKQYHRLKTPRSLEWVPLLGCVELAIELDGVERDLVVSPIEATIMLHFEDKERWLFNELACAMEVEETILRNNMKIWLNLGILRAPADRSIITLGASSDESLTEICFSSKDKQSAICTTAQAQQDLQVCVVYRSTDDKMKIPSA</sequence>
<dbReference type="InterPro" id="IPR044554">
    <property type="entry name" value="ANAPC2"/>
</dbReference>
<comment type="caution">
    <text evidence="4">The sequence shown here is derived from an EMBL/GenBank/DDBJ whole genome shotgun (WGS) entry which is preliminary data.</text>
</comment>
<gene>
    <name evidence="4" type="ORF">BN9_086740</name>
</gene>
<dbReference type="Gene3D" id="1.20.1310.10">
    <property type="entry name" value="Cullin Repeats"/>
    <property type="match status" value="1"/>
</dbReference>
<evidence type="ECO:0000256" key="1">
    <source>
        <dbReference type="PROSITE-ProRule" id="PRU00330"/>
    </source>
</evidence>
<evidence type="ECO:0000256" key="2">
    <source>
        <dbReference type="SAM" id="MobiDB-lite"/>
    </source>
</evidence>
<comment type="similarity">
    <text evidence="1">Belongs to the cullin family.</text>
</comment>
<dbReference type="GO" id="GO:0007091">
    <property type="term" value="P:metaphase/anaphase transition of mitotic cell cycle"/>
    <property type="evidence" value="ECO:0007669"/>
    <property type="project" value="TreeGrafter"/>
</dbReference>
<dbReference type="InParanoid" id="A0A024GM98"/>
<dbReference type="Gene3D" id="3.30.230.130">
    <property type="entry name" value="Cullin, Chain C, Domain 2"/>
    <property type="match status" value="1"/>
</dbReference>
<dbReference type="STRING" id="65357.A0A024GM98"/>
<dbReference type="SUPFAM" id="SSF75632">
    <property type="entry name" value="Cullin homology domain"/>
    <property type="match status" value="1"/>
</dbReference>
<proteinExistence type="inferred from homology"/>
<dbReference type="SMART" id="SM00182">
    <property type="entry name" value="CULLIN"/>
    <property type="match status" value="1"/>
</dbReference>
<feature type="compositionally biased region" description="Acidic residues" evidence="2">
    <location>
        <begin position="365"/>
        <end position="377"/>
    </location>
</feature>
<evidence type="ECO:0000259" key="3">
    <source>
        <dbReference type="PROSITE" id="PS50069"/>
    </source>
</evidence>
<dbReference type="AlphaFoldDB" id="A0A024GM98"/>
<evidence type="ECO:0000313" key="5">
    <source>
        <dbReference type="Proteomes" id="UP000053237"/>
    </source>
</evidence>
<dbReference type="PROSITE" id="PS50069">
    <property type="entry name" value="CULLIN_2"/>
    <property type="match status" value="1"/>
</dbReference>
<dbReference type="InterPro" id="IPR057975">
    <property type="entry name" value="TPR_ANAPC2"/>
</dbReference>
<dbReference type="GO" id="GO:0005680">
    <property type="term" value="C:anaphase-promoting complex"/>
    <property type="evidence" value="ECO:0007669"/>
    <property type="project" value="TreeGrafter"/>
</dbReference>
<feature type="compositionally biased region" description="Polar residues" evidence="2">
    <location>
        <begin position="379"/>
        <end position="391"/>
    </location>
</feature>
<dbReference type="GO" id="GO:0006511">
    <property type="term" value="P:ubiquitin-dependent protein catabolic process"/>
    <property type="evidence" value="ECO:0007669"/>
    <property type="project" value="InterPro"/>
</dbReference>
<evidence type="ECO:0000313" key="4">
    <source>
        <dbReference type="EMBL" id="CCI47667.1"/>
    </source>
</evidence>
<name>A0A024GM98_9STRA</name>
<dbReference type="PANTHER" id="PTHR45957:SF1">
    <property type="entry name" value="ANAPHASE-PROMOTING COMPLEX SUBUNIT 2"/>
    <property type="match status" value="1"/>
</dbReference>
<organism evidence="4 5">
    <name type="scientific">Albugo candida</name>
    <dbReference type="NCBI Taxonomy" id="65357"/>
    <lineage>
        <taxon>Eukaryota</taxon>
        <taxon>Sar</taxon>
        <taxon>Stramenopiles</taxon>
        <taxon>Oomycota</taxon>
        <taxon>Peronosporomycetes</taxon>
        <taxon>Albuginales</taxon>
        <taxon>Albuginaceae</taxon>
        <taxon>Albugo</taxon>
    </lineage>
</organism>
<reference evidence="4 5" key="1">
    <citation type="submission" date="2012-05" db="EMBL/GenBank/DDBJ databases">
        <title>Recombination and specialization in a pathogen metapopulation.</title>
        <authorList>
            <person name="Gardiner A."/>
            <person name="Kemen E."/>
            <person name="Schultz-Larsen T."/>
            <person name="MacLean D."/>
            <person name="Van Oosterhout C."/>
            <person name="Jones J.D.G."/>
        </authorList>
    </citation>
    <scope>NUCLEOTIDE SEQUENCE [LARGE SCALE GENOMIC DNA]</scope>
    <source>
        <strain evidence="4 5">Ac Nc2</strain>
    </source>
</reference>
<dbReference type="InterPro" id="IPR059120">
    <property type="entry name" value="Cullin-like_AB"/>
</dbReference>
<feature type="domain" description="Cullin family profile" evidence="3">
    <location>
        <begin position="374"/>
        <end position="590"/>
    </location>
</feature>
<dbReference type="EMBL" id="CAIX01000180">
    <property type="protein sequence ID" value="CCI47667.1"/>
    <property type="molecule type" value="Genomic_DNA"/>
</dbReference>
<dbReference type="GO" id="GO:0031625">
    <property type="term" value="F:ubiquitin protein ligase binding"/>
    <property type="evidence" value="ECO:0007669"/>
    <property type="project" value="InterPro"/>
</dbReference>
<keyword evidence="5" id="KW-1185">Reference proteome</keyword>
<dbReference type="Pfam" id="PF25773">
    <property type="entry name" value="TPR_ANAPC2"/>
    <property type="match status" value="1"/>
</dbReference>
<accession>A0A024GM98</accession>
<dbReference type="Proteomes" id="UP000053237">
    <property type="component" value="Unassembled WGS sequence"/>
</dbReference>
<dbReference type="PANTHER" id="PTHR45957">
    <property type="entry name" value="ANAPHASE-PROMOTING COMPLEX SUBUNIT 2"/>
    <property type="match status" value="1"/>
</dbReference>
<dbReference type="Pfam" id="PF26557">
    <property type="entry name" value="Cullin_AB"/>
    <property type="match status" value="1"/>
</dbReference>